<dbReference type="AlphaFoldDB" id="A0AAV5FZD0"/>
<evidence type="ECO:0008006" key="4">
    <source>
        <dbReference type="Google" id="ProtNLM"/>
    </source>
</evidence>
<name>A0AAV5FZD0_ELECO</name>
<reference evidence="2" key="2">
    <citation type="submission" date="2021-12" db="EMBL/GenBank/DDBJ databases">
        <title>Resequencing data analysis of finger millet.</title>
        <authorList>
            <person name="Hatakeyama M."/>
            <person name="Aluri S."/>
            <person name="Balachadran M.T."/>
            <person name="Sivarajan S.R."/>
            <person name="Poveda L."/>
            <person name="Shimizu-Inatsugi R."/>
            <person name="Schlapbach R."/>
            <person name="Sreeman S.M."/>
            <person name="Shimizu K.K."/>
        </authorList>
    </citation>
    <scope>NUCLEOTIDE SEQUENCE</scope>
</reference>
<sequence length="134" mass="14534">MSSASMRRGDEMAHGKARTKVAGDDEMLRTGFYNGSPIEAGKIADSEPVDLFAPARGVAQAHQAADDNNNQQQQQMRRPMMMEEQQQEQEAQEGKKQQQQVAGGGGVAAATENYSANPEQQKQGMAGGRRLGRQ</sequence>
<reference evidence="2" key="1">
    <citation type="journal article" date="2018" name="DNA Res.">
        <title>Multiple hybrid de novo genome assembly of finger millet, an orphan allotetraploid crop.</title>
        <authorList>
            <person name="Hatakeyama M."/>
            <person name="Aluri S."/>
            <person name="Balachadran M.T."/>
            <person name="Sivarajan S.R."/>
            <person name="Patrignani A."/>
            <person name="Gruter S."/>
            <person name="Poveda L."/>
            <person name="Shimizu-Inatsugi R."/>
            <person name="Baeten J."/>
            <person name="Francoijs K.J."/>
            <person name="Nataraja K.N."/>
            <person name="Reddy Y.A.N."/>
            <person name="Phadnis S."/>
            <person name="Ravikumar R.L."/>
            <person name="Schlapbach R."/>
            <person name="Sreeman S.M."/>
            <person name="Shimizu K.K."/>
        </authorList>
    </citation>
    <scope>NUCLEOTIDE SEQUENCE</scope>
</reference>
<dbReference type="Proteomes" id="UP001054889">
    <property type="component" value="Unassembled WGS sequence"/>
</dbReference>
<feature type="compositionally biased region" description="Low complexity" evidence="1">
    <location>
        <begin position="59"/>
        <end position="84"/>
    </location>
</feature>
<feature type="region of interest" description="Disordered" evidence="1">
    <location>
        <begin position="53"/>
        <end position="134"/>
    </location>
</feature>
<evidence type="ECO:0000256" key="1">
    <source>
        <dbReference type="SAM" id="MobiDB-lite"/>
    </source>
</evidence>
<feature type="compositionally biased region" description="Gly residues" evidence="1">
    <location>
        <begin position="125"/>
        <end position="134"/>
    </location>
</feature>
<feature type="region of interest" description="Disordered" evidence="1">
    <location>
        <begin position="1"/>
        <end position="41"/>
    </location>
</feature>
<dbReference type="PANTHER" id="PTHR37732">
    <property type="entry name" value="OS08G0104400 PROTEIN"/>
    <property type="match status" value="1"/>
</dbReference>
<accession>A0AAV5FZD0</accession>
<evidence type="ECO:0000313" key="2">
    <source>
        <dbReference type="EMBL" id="GJN39915.1"/>
    </source>
</evidence>
<organism evidence="2 3">
    <name type="scientific">Eleusine coracana subsp. coracana</name>
    <dbReference type="NCBI Taxonomy" id="191504"/>
    <lineage>
        <taxon>Eukaryota</taxon>
        <taxon>Viridiplantae</taxon>
        <taxon>Streptophyta</taxon>
        <taxon>Embryophyta</taxon>
        <taxon>Tracheophyta</taxon>
        <taxon>Spermatophyta</taxon>
        <taxon>Magnoliopsida</taxon>
        <taxon>Liliopsida</taxon>
        <taxon>Poales</taxon>
        <taxon>Poaceae</taxon>
        <taxon>PACMAD clade</taxon>
        <taxon>Chloridoideae</taxon>
        <taxon>Cynodonteae</taxon>
        <taxon>Eleusininae</taxon>
        <taxon>Eleusine</taxon>
    </lineage>
</organism>
<dbReference type="PANTHER" id="PTHR37732:SF2">
    <property type="entry name" value="SEED MATURATION PROTEIN 1"/>
    <property type="match status" value="1"/>
</dbReference>
<comment type="caution">
    <text evidence="2">The sequence shown here is derived from an EMBL/GenBank/DDBJ whole genome shotgun (WGS) entry which is preliminary data.</text>
</comment>
<evidence type="ECO:0000313" key="3">
    <source>
        <dbReference type="Proteomes" id="UP001054889"/>
    </source>
</evidence>
<dbReference type="GO" id="GO:0010162">
    <property type="term" value="P:seed dormancy process"/>
    <property type="evidence" value="ECO:0007669"/>
    <property type="project" value="InterPro"/>
</dbReference>
<gene>
    <name evidence="2" type="primary">gb29068</name>
    <name evidence="2" type="ORF">PR202_gb29068</name>
</gene>
<dbReference type="InterPro" id="IPR044984">
    <property type="entry name" value="SMP1"/>
</dbReference>
<proteinExistence type="predicted"/>
<keyword evidence="3" id="KW-1185">Reference proteome</keyword>
<protein>
    <recommendedName>
        <fullName evidence="4">Seed maturation protein</fullName>
    </recommendedName>
</protein>
<dbReference type="EMBL" id="BQKI01000098">
    <property type="protein sequence ID" value="GJN39915.1"/>
    <property type="molecule type" value="Genomic_DNA"/>
</dbReference>
<feature type="compositionally biased region" description="Polar residues" evidence="1">
    <location>
        <begin position="112"/>
        <end position="123"/>
    </location>
</feature>